<dbReference type="Proteomes" id="UP000521872">
    <property type="component" value="Unassembled WGS sequence"/>
</dbReference>
<dbReference type="PANTHER" id="PTHR43162">
    <property type="match status" value="1"/>
</dbReference>
<evidence type="ECO:0000313" key="3">
    <source>
        <dbReference type="Proteomes" id="UP000521872"/>
    </source>
</evidence>
<dbReference type="Pfam" id="PF05368">
    <property type="entry name" value="NmrA"/>
    <property type="match status" value="1"/>
</dbReference>
<name>A0A8H4VQT3_9AGAR</name>
<organism evidence="2 3">
    <name type="scientific">Agrocybe pediades</name>
    <dbReference type="NCBI Taxonomy" id="84607"/>
    <lineage>
        <taxon>Eukaryota</taxon>
        <taxon>Fungi</taxon>
        <taxon>Dikarya</taxon>
        <taxon>Basidiomycota</taxon>
        <taxon>Agaricomycotina</taxon>
        <taxon>Agaricomycetes</taxon>
        <taxon>Agaricomycetidae</taxon>
        <taxon>Agaricales</taxon>
        <taxon>Agaricineae</taxon>
        <taxon>Strophariaceae</taxon>
        <taxon>Agrocybe</taxon>
    </lineage>
</organism>
<dbReference type="AlphaFoldDB" id="A0A8H4VQT3"/>
<dbReference type="PANTHER" id="PTHR43162:SF1">
    <property type="entry name" value="PRESTALK A DIFFERENTIATION PROTEIN A"/>
    <property type="match status" value="1"/>
</dbReference>
<sequence length="279" mass="30974">MTILITGGTGKVGGRLAQLLHSAGHRVLIASRTGKPTTPFAVVTFDFLDHGSFVNPFKQDPDIDRVFLVVPDILNTLPHYKPFIDMAISKGVKRFVLLTSTQAHPGSPGQGVVHQCLLDAKVDYAVLRPTWFMQNFGTDFKDSIRDSNEIVSAAGDGRIPFISNEDIAQAAFDTLVSEASPNRDYYLVGPELYSYDEAVALLSSVLGRTIIHRRSTVEEQEEVYKQFLSPEMAKVLAAMEGLAAEGKEEAFFYEPEHRKYPAKHTLGQYFKDNAHLWAI</sequence>
<dbReference type="InterPro" id="IPR051604">
    <property type="entry name" value="Ergot_Alk_Oxidoreductase"/>
</dbReference>
<comment type="caution">
    <text evidence="2">The sequence shown here is derived from an EMBL/GenBank/DDBJ whole genome shotgun (WGS) entry which is preliminary data.</text>
</comment>
<gene>
    <name evidence="2" type="ORF">D9613_008547</name>
</gene>
<keyword evidence="3" id="KW-1185">Reference proteome</keyword>
<reference evidence="2 3" key="1">
    <citation type="submission" date="2019-12" db="EMBL/GenBank/DDBJ databases">
        <authorList>
            <person name="Floudas D."/>
            <person name="Bentzer J."/>
            <person name="Ahren D."/>
            <person name="Johansson T."/>
            <person name="Persson P."/>
            <person name="Tunlid A."/>
        </authorList>
    </citation>
    <scope>NUCLEOTIDE SEQUENCE [LARGE SCALE GENOMIC DNA]</scope>
    <source>
        <strain evidence="2 3">CBS 102.39</strain>
    </source>
</reference>
<dbReference type="Gene3D" id="3.40.50.720">
    <property type="entry name" value="NAD(P)-binding Rossmann-like Domain"/>
    <property type="match status" value="1"/>
</dbReference>
<protein>
    <recommendedName>
        <fullName evidence="1">NmrA-like domain-containing protein</fullName>
    </recommendedName>
</protein>
<feature type="domain" description="NmrA-like" evidence="1">
    <location>
        <begin position="2"/>
        <end position="245"/>
    </location>
</feature>
<dbReference type="SUPFAM" id="SSF51735">
    <property type="entry name" value="NAD(P)-binding Rossmann-fold domains"/>
    <property type="match status" value="1"/>
</dbReference>
<dbReference type="Gene3D" id="3.90.25.10">
    <property type="entry name" value="UDP-galactose 4-epimerase, domain 1"/>
    <property type="match status" value="1"/>
</dbReference>
<dbReference type="InterPro" id="IPR036291">
    <property type="entry name" value="NAD(P)-bd_dom_sf"/>
</dbReference>
<dbReference type="EMBL" id="JAACJL010000031">
    <property type="protein sequence ID" value="KAF4616950.1"/>
    <property type="molecule type" value="Genomic_DNA"/>
</dbReference>
<proteinExistence type="predicted"/>
<dbReference type="InterPro" id="IPR008030">
    <property type="entry name" value="NmrA-like"/>
</dbReference>
<evidence type="ECO:0000313" key="2">
    <source>
        <dbReference type="EMBL" id="KAF4616950.1"/>
    </source>
</evidence>
<evidence type="ECO:0000259" key="1">
    <source>
        <dbReference type="Pfam" id="PF05368"/>
    </source>
</evidence>
<accession>A0A8H4VQT3</accession>